<feature type="modified residue" description="4-aspartylphosphate" evidence="2">
    <location>
        <position position="56"/>
    </location>
</feature>
<dbReference type="InterPro" id="IPR001789">
    <property type="entry name" value="Sig_transdc_resp-reg_receiver"/>
</dbReference>
<keyword evidence="1 2" id="KW-0597">Phosphoprotein</keyword>
<reference evidence="4" key="1">
    <citation type="journal article" date="2021" name="Front. Microbiol.">
        <title>Comprehensive Comparative Genomics and Phenotyping of Methylobacterium Species.</title>
        <authorList>
            <person name="Alessa O."/>
            <person name="Ogura Y."/>
            <person name="Fujitani Y."/>
            <person name="Takami H."/>
            <person name="Hayashi T."/>
            <person name="Sahin N."/>
            <person name="Tani A."/>
        </authorList>
    </citation>
    <scope>NUCLEOTIDE SEQUENCE</scope>
    <source>
        <strain evidence="4">NBRC 15689</strain>
    </source>
</reference>
<accession>A0ABQ4T7W7</accession>
<dbReference type="Pfam" id="PF00072">
    <property type="entry name" value="Response_reg"/>
    <property type="match status" value="1"/>
</dbReference>
<dbReference type="Proteomes" id="UP001055156">
    <property type="component" value="Unassembled WGS sequence"/>
</dbReference>
<comment type="caution">
    <text evidence="4">The sequence shown here is derived from an EMBL/GenBank/DDBJ whole genome shotgun (WGS) entry which is preliminary data.</text>
</comment>
<evidence type="ECO:0000256" key="2">
    <source>
        <dbReference type="PROSITE-ProRule" id="PRU00169"/>
    </source>
</evidence>
<dbReference type="SUPFAM" id="SSF52172">
    <property type="entry name" value="CheY-like"/>
    <property type="match status" value="1"/>
</dbReference>
<dbReference type="PANTHER" id="PTHR44591">
    <property type="entry name" value="STRESS RESPONSE REGULATOR PROTEIN 1"/>
    <property type="match status" value="1"/>
</dbReference>
<name>A0ABQ4T7W7_METOR</name>
<organism evidence="4 5">
    <name type="scientific">Methylobacterium organophilum</name>
    <dbReference type="NCBI Taxonomy" id="410"/>
    <lineage>
        <taxon>Bacteria</taxon>
        <taxon>Pseudomonadati</taxon>
        <taxon>Pseudomonadota</taxon>
        <taxon>Alphaproteobacteria</taxon>
        <taxon>Hyphomicrobiales</taxon>
        <taxon>Methylobacteriaceae</taxon>
        <taxon>Methylobacterium</taxon>
    </lineage>
</organism>
<dbReference type="InterPro" id="IPR011006">
    <property type="entry name" value="CheY-like_superfamily"/>
</dbReference>
<feature type="domain" description="Response regulatory" evidence="3">
    <location>
        <begin position="6"/>
        <end position="118"/>
    </location>
</feature>
<evidence type="ECO:0000259" key="3">
    <source>
        <dbReference type="PROSITE" id="PS50110"/>
    </source>
</evidence>
<dbReference type="PROSITE" id="PS50110">
    <property type="entry name" value="RESPONSE_REGULATORY"/>
    <property type="match status" value="1"/>
</dbReference>
<proteinExistence type="predicted"/>
<keyword evidence="5" id="KW-1185">Reference proteome</keyword>
<reference evidence="4" key="2">
    <citation type="submission" date="2021-08" db="EMBL/GenBank/DDBJ databases">
        <authorList>
            <person name="Tani A."/>
            <person name="Ola A."/>
            <person name="Ogura Y."/>
            <person name="Katsura K."/>
            <person name="Hayashi T."/>
        </authorList>
    </citation>
    <scope>NUCLEOTIDE SEQUENCE</scope>
    <source>
        <strain evidence="4">NBRC 15689</strain>
    </source>
</reference>
<protein>
    <submittedName>
        <fullName evidence="4">Aerobic respiration control protein ArcA</fullName>
    </submittedName>
</protein>
<evidence type="ECO:0000313" key="4">
    <source>
        <dbReference type="EMBL" id="GJE27418.1"/>
    </source>
</evidence>
<dbReference type="InterPro" id="IPR050595">
    <property type="entry name" value="Bact_response_regulator"/>
</dbReference>
<sequence length="120" mass="12747">MGGKPIVLVVEDEELLLDVIASAFEDAGFGVLQAKTGAEAIAHLGSGQPIHLLLTDIRLPGAIDGWTIAEQARDRLATLPVIYVTGFSHVAPRQVQGSLLLRKPYRPSTLIQAARQLGVG</sequence>
<dbReference type="SMART" id="SM00448">
    <property type="entry name" value="REC"/>
    <property type="match status" value="1"/>
</dbReference>
<gene>
    <name evidence="4" type="primary">arcA_2</name>
    <name evidence="4" type="ORF">LKMONMHP_2277</name>
</gene>
<evidence type="ECO:0000256" key="1">
    <source>
        <dbReference type="ARBA" id="ARBA00022553"/>
    </source>
</evidence>
<dbReference type="PANTHER" id="PTHR44591:SF21">
    <property type="entry name" value="TWO-COMPONENT RESPONSE REGULATOR"/>
    <property type="match status" value="1"/>
</dbReference>
<dbReference type="Gene3D" id="3.40.50.2300">
    <property type="match status" value="1"/>
</dbReference>
<dbReference type="RefSeq" id="WP_238311280.1">
    <property type="nucleotide sequence ID" value="NZ_BPQV01000006.1"/>
</dbReference>
<dbReference type="EMBL" id="BPQV01000006">
    <property type="protein sequence ID" value="GJE27418.1"/>
    <property type="molecule type" value="Genomic_DNA"/>
</dbReference>
<evidence type="ECO:0000313" key="5">
    <source>
        <dbReference type="Proteomes" id="UP001055156"/>
    </source>
</evidence>